<comment type="caution">
    <text evidence="1">The sequence shown here is derived from an EMBL/GenBank/DDBJ whole genome shotgun (WGS) entry which is preliminary data.</text>
</comment>
<keyword evidence="1" id="KW-0378">Hydrolase</keyword>
<dbReference type="EMBL" id="MU970187">
    <property type="protein sequence ID" value="KAK9319439.1"/>
    <property type="molecule type" value="Genomic_DNA"/>
</dbReference>
<dbReference type="Proteomes" id="UP001489719">
    <property type="component" value="Unassembled WGS sequence"/>
</dbReference>
<keyword evidence="1" id="KW-0645">Protease</keyword>
<protein>
    <submittedName>
        <fullName evidence="1">Lon protease C-terminal proteolytic domain-containing protein</fullName>
    </submittedName>
</protein>
<name>A0ACC3TE35_9ASCO</name>
<reference evidence="2" key="1">
    <citation type="journal article" date="2024" name="Front. Bioeng. Biotechnol.">
        <title>Genome-scale model development and genomic sequencing of the oleaginous clade Lipomyces.</title>
        <authorList>
            <person name="Czajka J.J."/>
            <person name="Han Y."/>
            <person name="Kim J."/>
            <person name="Mondo S.J."/>
            <person name="Hofstad B.A."/>
            <person name="Robles A."/>
            <person name="Haridas S."/>
            <person name="Riley R."/>
            <person name="LaButti K."/>
            <person name="Pangilinan J."/>
            <person name="Andreopoulos W."/>
            <person name="Lipzen A."/>
            <person name="Yan J."/>
            <person name="Wang M."/>
            <person name="Ng V."/>
            <person name="Grigoriev I.V."/>
            <person name="Spatafora J.W."/>
            <person name="Magnuson J.K."/>
            <person name="Baker S.E."/>
            <person name="Pomraning K.R."/>
        </authorList>
    </citation>
    <scope>NUCLEOTIDE SEQUENCE [LARGE SCALE GENOMIC DNA]</scope>
    <source>
        <strain evidence="2">CBS 10300</strain>
    </source>
</reference>
<proteinExistence type="predicted"/>
<keyword evidence="2" id="KW-1185">Reference proteome</keyword>
<accession>A0ACC3TE35</accession>
<sequence>MVPKPHSLPLFFLPHNTVLLPGVVLALSISRPDNAALVAKLYKTANAGSGDRVNGIVGCVTWRSATDSPDDSVKVATIEDGRVETDKPPSSSAALVKVRTRDDRLFYEYGCMARILRLDRTVTGGFQVVLEGVSRFQVSKVTQWTPFYVADVEYFKESTLDSSDIPTYTVVAQLKRLSRELIAALKSLSSSSAITPVPSGGPQLTSNAGALRRLETLVNNSSFQDSGKVADLMVFALDVPVTEKLQFLQTEDINIRLEKAVEMLSRQLNMIKLSQKINTSVDSSLSKKQRDFLLRQQLKAIRQELGEKDGDGNDEDDYTELAKKLEAAKLTPEASKVVQRELKRLKRMHPTQAEYQVCRTYLETLAEIPWSNATDDKIDGATIRAAKDQLDHDHYGLESVKRRLLEYLAVVRLKSRGKDHSVIEKAPILLLVGPPGVGKTSLARSVATALGRKFQRISLGGVRDEAEIRGHRRTYVGAMPGLIVQGLRKAGVVNPVFLLDEIDKVGENNFHGDPSAAMLEVLDPEQNHAFNDHYVNIPIDLSKTLFIATANSTDTISPPLLDRMEMISLSGYTYLEKKHIAQQYLMPKQVAANGLATGQVQVSDDVLLKIATSYTREAGVRNLEREIATVCRGKAVEFAESLEPTAAGADKRPAYNPVVTVDDVEKFLGMEKFESEIAARENRPGVVTGLAYMGSGNGGLLFIEASKYPSSSGGRGGGGGGLQLTGNLGDVIKESAMIALTWVRAHGFELQLVDTRTESPLANHDIHIHAPAGAIPKDGPSAGVAMTVALVSLLSARPVPADVAMTGEMTLRGQVLPVGGIKEKVLAAHRAGIRKIILPARNRKDVEHDMPANVKAEVAFVFVGNMWDVLNEIWPETVRPVAIVESRL</sequence>
<gene>
    <name evidence="1" type="ORF">V1517DRAFT_332584</name>
</gene>
<evidence type="ECO:0000313" key="2">
    <source>
        <dbReference type="Proteomes" id="UP001489719"/>
    </source>
</evidence>
<organism evidence="1 2">
    <name type="scientific">Lipomyces orientalis</name>
    <dbReference type="NCBI Taxonomy" id="1233043"/>
    <lineage>
        <taxon>Eukaryota</taxon>
        <taxon>Fungi</taxon>
        <taxon>Dikarya</taxon>
        <taxon>Ascomycota</taxon>
        <taxon>Saccharomycotina</taxon>
        <taxon>Lipomycetes</taxon>
        <taxon>Lipomycetales</taxon>
        <taxon>Lipomycetaceae</taxon>
        <taxon>Lipomyces</taxon>
    </lineage>
</organism>
<evidence type="ECO:0000313" key="1">
    <source>
        <dbReference type="EMBL" id="KAK9319439.1"/>
    </source>
</evidence>